<evidence type="ECO:0000313" key="2">
    <source>
        <dbReference type="EMBL" id="RCH82015.1"/>
    </source>
</evidence>
<keyword evidence="1" id="KW-0812">Transmembrane</keyword>
<feature type="transmembrane region" description="Helical" evidence="1">
    <location>
        <begin position="73"/>
        <end position="89"/>
    </location>
</feature>
<organism evidence="2 3">
    <name type="scientific">Rhizopus stolonifer</name>
    <name type="common">Rhizopus nigricans</name>
    <dbReference type="NCBI Taxonomy" id="4846"/>
    <lineage>
        <taxon>Eukaryota</taxon>
        <taxon>Fungi</taxon>
        <taxon>Fungi incertae sedis</taxon>
        <taxon>Mucoromycota</taxon>
        <taxon>Mucoromycotina</taxon>
        <taxon>Mucoromycetes</taxon>
        <taxon>Mucorales</taxon>
        <taxon>Mucorineae</taxon>
        <taxon>Rhizopodaceae</taxon>
        <taxon>Rhizopus</taxon>
    </lineage>
</organism>
<comment type="caution">
    <text evidence="2">The sequence shown here is derived from an EMBL/GenBank/DDBJ whole genome shotgun (WGS) entry which is preliminary data.</text>
</comment>
<accession>A0A367IWB4</accession>
<sequence>SPDYKKRCKTAKAYKEELENRFKLCENCEALLAQIKYKETTSFSSTRLQLLLQDADKHGIPIVISKKSHYKGGAIWCTIHLMAILLLIYEL</sequence>
<dbReference type="AlphaFoldDB" id="A0A367IWB4"/>
<reference evidence="2 3" key="1">
    <citation type="journal article" date="2018" name="G3 (Bethesda)">
        <title>Phylogenetic and Phylogenomic Definition of Rhizopus Species.</title>
        <authorList>
            <person name="Gryganskyi A.P."/>
            <person name="Golan J."/>
            <person name="Dolatabadi S."/>
            <person name="Mondo S."/>
            <person name="Robb S."/>
            <person name="Idnurm A."/>
            <person name="Muszewska A."/>
            <person name="Steczkiewicz K."/>
            <person name="Masonjones S."/>
            <person name="Liao H.L."/>
            <person name="Gajdeczka M.T."/>
            <person name="Anike F."/>
            <person name="Vuek A."/>
            <person name="Anishchenko I.M."/>
            <person name="Voigt K."/>
            <person name="de Hoog G.S."/>
            <person name="Smith M.E."/>
            <person name="Heitman J."/>
            <person name="Vilgalys R."/>
            <person name="Stajich J.E."/>
        </authorList>
    </citation>
    <scope>NUCLEOTIDE SEQUENCE [LARGE SCALE GENOMIC DNA]</scope>
    <source>
        <strain evidence="2 3">LSU 92-RS-03</strain>
    </source>
</reference>
<keyword evidence="1" id="KW-1133">Transmembrane helix</keyword>
<evidence type="ECO:0000256" key="1">
    <source>
        <dbReference type="SAM" id="Phobius"/>
    </source>
</evidence>
<protein>
    <submittedName>
        <fullName evidence="2">Uncharacterized protein</fullName>
    </submittedName>
</protein>
<dbReference type="EMBL" id="PJQM01005267">
    <property type="protein sequence ID" value="RCH82015.1"/>
    <property type="molecule type" value="Genomic_DNA"/>
</dbReference>
<name>A0A367IWB4_RHIST</name>
<dbReference type="STRING" id="4846.A0A367IWB4"/>
<keyword evidence="1" id="KW-0472">Membrane</keyword>
<gene>
    <name evidence="2" type="ORF">CU098_008346</name>
</gene>
<keyword evidence="3" id="KW-1185">Reference proteome</keyword>
<evidence type="ECO:0000313" key="3">
    <source>
        <dbReference type="Proteomes" id="UP000253551"/>
    </source>
</evidence>
<proteinExistence type="predicted"/>
<dbReference type="OrthoDB" id="5966927at2759"/>
<dbReference type="Proteomes" id="UP000253551">
    <property type="component" value="Unassembled WGS sequence"/>
</dbReference>
<feature type="non-terminal residue" evidence="2">
    <location>
        <position position="1"/>
    </location>
</feature>